<reference evidence="2 3" key="1">
    <citation type="journal article" date="2018" name="Elife">
        <title>Firefly genomes illuminate parallel origins of bioluminescence in beetles.</title>
        <authorList>
            <person name="Fallon T.R."/>
            <person name="Lower S.E."/>
            <person name="Chang C.H."/>
            <person name="Bessho-Uehara M."/>
            <person name="Martin G.J."/>
            <person name="Bewick A.J."/>
            <person name="Behringer M."/>
            <person name="Debat H.J."/>
            <person name="Wong I."/>
            <person name="Day J.C."/>
            <person name="Suvorov A."/>
            <person name="Silva C.J."/>
            <person name="Stanger-Hall K.F."/>
            <person name="Hall D.W."/>
            <person name="Schmitz R.J."/>
            <person name="Nelson D.R."/>
            <person name="Lewis S.M."/>
            <person name="Shigenobu S."/>
            <person name="Bybee S.M."/>
            <person name="Larracuente A.M."/>
            <person name="Oba Y."/>
            <person name="Weng J.K."/>
        </authorList>
    </citation>
    <scope>NUCLEOTIDE SEQUENCE [LARGE SCALE GENOMIC DNA]</scope>
    <source>
        <strain evidence="2">1611_PpyrPB1</strain>
        <tissue evidence="2">Whole body</tissue>
    </source>
</reference>
<keyword evidence="1" id="KW-0732">Signal</keyword>
<name>A0A5N4AIE4_PHOPY</name>
<dbReference type="SMART" id="SM00708">
    <property type="entry name" value="PhBP"/>
    <property type="match status" value="1"/>
</dbReference>
<feature type="chain" id="PRO_5024439795" evidence="1">
    <location>
        <begin position="18"/>
        <end position="138"/>
    </location>
</feature>
<organism evidence="2 3">
    <name type="scientific">Photinus pyralis</name>
    <name type="common">Common eastern firefly</name>
    <name type="synonym">Lampyris pyralis</name>
    <dbReference type="NCBI Taxonomy" id="7054"/>
    <lineage>
        <taxon>Eukaryota</taxon>
        <taxon>Metazoa</taxon>
        <taxon>Ecdysozoa</taxon>
        <taxon>Arthropoda</taxon>
        <taxon>Hexapoda</taxon>
        <taxon>Insecta</taxon>
        <taxon>Pterygota</taxon>
        <taxon>Neoptera</taxon>
        <taxon>Endopterygota</taxon>
        <taxon>Coleoptera</taxon>
        <taxon>Polyphaga</taxon>
        <taxon>Elateriformia</taxon>
        <taxon>Elateroidea</taxon>
        <taxon>Lampyridae</taxon>
        <taxon>Lampyrinae</taxon>
        <taxon>Photinus</taxon>
    </lineage>
</organism>
<evidence type="ECO:0000313" key="3">
    <source>
        <dbReference type="Proteomes" id="UP000327044"/>
    </source>
</evidence>
<dbReference type="Gene3D" id="1.10.238.20">
    <property type="entry name" value="Pheromone/general odorant binding protein domain"/>
    <property type="match status" value="1"/>
</dbReference>
<accession>A0A5N4AIE4</accession>
<dbReference type="GO" id="GO:0005549">
    <property type="term" value="F:odorant binding"/>
    <property type="evidence" value="ECO:0007669"/>
    <property type="project" value="InterPro"/>
</dbReference>
<sequence length="138" mass="16323">MKVLLIFAVLCIMSIESTEIHKYIVDKWSSLMQPHKEFCIKESNVDPEHVHQMLRKGYKLDVPQFHEYMRCMYVKLGMLSEEGEFQELEILKKADYLNYNLLKKCIKQATHEKNHSKKSYKLCECVIKGLEDPCSYTV</sequence>
<gene>
    <name evidence="2" type="ORF">PPYR_08085</name>
</gene>
<dbReference type="InParanoid" id="A0A5N4AIE4"/>
<evidence type="ECO:0000313" key="2">
    <source>
        <dbReference type="EMBL" id="KAB0797091.1"/>
    </source>
</evidence>
<dbReference type="AlphaFoldDB" id="A0A5N4AIE4"/>
<dbReference type="InterPro" id="IPR006170">
    <property type="entry name" value="PBP/GOBP"/>
</dbReference>
<comment type="caution">
    <text evidence="2">The sequence shown here is derived from an EMBL/GenBank/DDBJ whole genome shotgun (WGS) entry which is preliminary data.</text>
</comment>
<dbReference type="Pfam" id="PF01395">
    <property type="entry name" value="PBP_GOBP"/>
    <property type="match status" value="1"/>
</dbReference>
<feature type="signal peptide" evidence="1">
    <location>
        <begin position="1"/>
        <end position="17"/>
    </location>
</feature>
<evidence type="ECO:0000256" key="1">
    <source>
        <dbReference type="SAM" id="SignalP"/>
    </source>
</evidence>
<dbReference type="InterPro" id="IPR036728">
    <property type="entry name" value="PBP_GOBP_sf"/>
</dbReference>
<dbReference type="OrthoDB" id="6601693at2759"/>
<proteinExistence type="predicted"/>
<dbReference type="CDD" id="cd23992">
    <property type="entry name" value="PBP_GOBP"/>
    <property type="match status" value="1"/>
</dbReference>
<protein>
    <submittedName>
        <fullName evidence="2">Uncharacterized protein</fullName>
    </submittedName>
</protein>
<dbReference type="SUPFAM" id="SSF47565">
    <property type="entry name" value="Insect pheromone/odorant-binding proteins"/>
    <property type="match status" value="1"/>
</dbReference>
<dbReference type="FunCoup" id="A0A5N4AIE4">
    <property type="interactions" value="10"/>
</dbReference>
<keyword evidence="3" id="KW-1185">Reference proteome</keyword>
<dbReference type="Proteomes" id="UP000327044">
    <property type="component" value="Unassembled WGS sequence"/>
</dbReference>
<dbReference type="EMBL" id="VVIM01000006">
    <property type="protein sequence ID" value="KAB0797091.1"/>
    <property type="molecule type" value="Genomic_DNA"/>
</dbReference>